<comment type="caution">
    <text evidence="2">The sequence shown here is derived from an EMBL/GenBank/DDBJ whole genome shotgun (WGS) entry which is preliminary data.</text>
</comment>
<feature type="transmembrane region" description="Helical" evidence="1">
    <location>
        <begin position="47"/>
        <end position="65"/>
    </location>
</feature>
<evidence type="ECO:0000313" key="3">
    <source>
        <dbReference type="Proteomes" id="UP001152484"/>
    </source>
</evidence>
<proteinExistence type="predicted"/>
<gene>
    <name evidence="2" type="ORF">CEURO_LOCUS14931</name>
</gene>
<dbReference type="Proteomes" id="UP001152484">
    <property type="component" value="Unassembled WGS sequence"/>
</dbReference>
<evidence type="ECO:0000313" key="2">
    <source>
        <dbReference type="EMBL" id="CAH9100445.1"/>
    </source>
</evidence>
<evidence type="ECO:0000256" key="1">
    <source>
        <dbReference type="SAM" id="Phobius"/>
    </source>
</evidence>
<organism evidence="2 3">
    <name type="scientific">Cuscuta europaea</name>
    <name type="common">European dodder</name>
    <dbReference type="NCBI Taxonomy" id="41803"/>
    <lineage>
        <taxon>Eukaryota</taxon>
        <taxon>Viridiplantae</taxon>
        <taxon>Streptophyta</taxon>
        <taxon>Embryophyta</taxon>
        <taxon>Tracheophyta</taxon>
        <taxon>Spermatophyta</taxon>
        <taxon>Magnoliopsida</taxon>
        <taxon>eudicotyledons</taxon>
        <taxon>Gunneridae</taxon>
        <taxon>Pentapetalae</taxon>
        <taxon>asterids</taxon>
        <taxon>lamiids</taxon>
        <taxon>Solanales</taxon>
        <taxon>Convolvulaceae</taxon>
        <taxon>Cuscuteae</taxon>
        <taxon>Cuscuta</taxon>
        <taxon>Cuscuta subgen. Cuscuta</taxon>
    </lineage>
</organism>
<dbReference type="AlphaFoldDB" id="A0A9P0ZHC7"/>
<keyword evidence="1" id="KW-1133">Transmembrane helix</keyword>
<keyword evidence="1" id="KW-0812">Transmembrane</keyword>
<reference evidence="2" key="1">
    <citation type="submission" date="2022-07" db="EMBL/GenBank/DDBJ databases">
        <authorList>
            <person name="Macas J."/>
            <person name="Novak P."/>
            <person name="Neumann P."/>
        </authorList>
    </citation>
    <scope>NUCLEOTIDE SEQUENCE</scope>
</reference>
<protein>
    <submittedName>
        <fullName evidence="2">Uncharacterized protein</fullName>
    </submittedName>
</protein>
<name>A0A9P0ZHC7_CUSEU</name>
<dbReference type="EMBL" id="CAMAPE010000038">
    <property type="protein sequence ID" value="CAH9100445.1"/>
    <property type="molecule type" value="Genomic_DNA"/>
</dbReference>
<keyword evidence="3" id="KW-1185">Reference proteome</keyword>
<keyword evidence="1" id="KW-0472">Membrane</keyword>
<accession>A0A9P0ZHC7</accession>
<dbReference type="OrthoDB" id="1707487at2759"/>
<sequence length="102" mass="11201">MTQALKFMFSAFSFIFRLVTLFSVLLVLVLLVKTVSGFTFGHLAGTSVLWVCCGGKLSFLVTIGFKMSAEWLANCCVPNTYSSMSNPRAGDQNKRVCLFATI</sequence>